<sequence length="394" mass="42558">MSLLKRLAPFVALTAFGLPLAALAQTSAPTAEDFRSDARSIEALIAANYAYLDRFPLGQAPMTERLRAEADVVHDSTTLLRYAERRLALLADAHVITGSSFSDSWAIVPSYADLWVEPEGDAYRVTAVREGSPARAADVAPGDRLVRIDGVPVAEAVAAYWRDLGLESGGDASYAVRVLAAGRRDRPRRLTLQRGDGLQRELELSNLYAAPRPGAGPITTTRGRDGLTITFNDSLGDDRTIAAFDAAMTQARRNETIILDLTDTPSGGNTVVARAVMGWFVSEARPYQVHRLMSEERETGVPRQWIEEVLPRPGRHHAGAVRVKVGRWTGSMGEGLALGLDAQGAQVTGCPMAGLLGAIYNFRLEHSGLTIKLPAERLSSVSGVPREDFRCLAS</sequence>
<dbReference type="EMBL" id="CP119180">
    <property type="protein sequence ID" value="WOB78855.1"/>
    <property type="molecule type" value="Genomic_DNA"/>
</dbReference>
<reference evidence="1" key="1">
    <citation type="submission" date="2023-03" db="EMBL/GenBank/DDBJ databases">
        <title>Genome sequence of Brevundimonas nasdae SJTX8.</title>
        <authorList>
            <person name="Liang R."/>
        </authorList>
    </citation>
    <scope>NUCLEOTIDE SEQUENCE</scope>
    <source>
        <strain evidence="1">X8</strain>
    </source>
</reference>
<name>A0ACD4VRF5_9CAUL</name>
<accession>A0ACD4VRF5</accession>
<protein>
    <submittedName>
        <fullName evidence="1">PDZ domain-containing protein</fullName>
    </submittedName>
</protein>
<proteinExistence type="predicted"/>
<organism evidence="1 2">
    <name type="scientific">Brevundimonas nasdae</name>
    <dbReference type="NCBI Taxonomy" id="172043"/>
    <lineage>
        <taxon>Bacteria</taxon>
        <taxon>Pseudomonadati</taxon>
        <taxon>Pseudomonadota</taxon>
        <taxon>Alphaproteobacteria</taxon>
        <taxon>Caulobacterales</taxon>
        <taxon>Caulobacteraceae</taxon>
        <taxon>Brevundimonas</taxon>
    </lineage>
</organism>
<dbReference type="Proteomes" id="UP001302493">
    <property type="component" value="Chromosome"/>
</dbReference>
<keyword evidence="2" id="KW-1185">Reference proteome</keyword>
<evidence type="ECO:0000313" key="1">
    <source>
        <dbReference type="EMBL" id="WOB78855.1"/>
    </source>
</evidence>
<gene>
    <name evidence="1" type="ORF">PZA08_01450</name>
</gene>
<evidence type="ECO:0000313" key="2">
    <source>
        <dbReference type="Proteomes" id="UP001302493"/>
    </source>
</evidence>